<gene>
    <name evidence="2" type="ORF">OMED0929_LOCUS3636</name>
</gene>
<name>A0A7S0KI06_9CHLO</name>
<evidence type="ECO:0000256" key="1">
    <source>
        <dbReference type="SAM" id="MobiDB-lite"/>
    </source>
</evidence>
<evidence type="ECO:0000313" key="2">
    <source>
        <dbReference type="EMBL" id="CAD8582023.1"/>
    </source>
</evidence>
<reference evidence="2" key="1">
    <citation type="submission" date="2021-01" db="EMBL/GenBank/DDBJ databases">
        <authorList>
            <person name="Corre E."/>
            <person name="Pelletier E."/>
            <person name="Niang G."/>
            <person name="Scheremetjew M."/>
            <person name="Finn R."/>
            <person name="Kale V."/>
            <person name="Holt S."/>
            <person name="Cochrane G."/>
            <person name="Meng A."/>
            <person name="Brown T."/>
            <person name="Cohen L."/>
        </authorList>
    </citation>
    <scope>NUCLEOTIDE SEQUENCE</scope>
    <source>
        <strain evidence="2">Clade-D-RCC2572</strain>
    </source>
</reference>
<dbReference type="EMBL" id="HBEW01004354">
    <property type="protein sequence ID" value="CAD8582023.1"/>
    <property type="molecule type" value="Transcribed_RNA"/>
</dbReference>
<dbReference type="AlphaFoldDB" id="A0A7S0KI06"/>
<organism evidence="2">
    <name type="scientific">Ostreococcus mediterraneus</name>
    <dbReference type="NCBI Taxonomy" id="1486918"/>
    <lineage>
        <taxon>Eukaryota</taxon>
        <taxon>Viridiplantae</taxon>
        <taxon>Chlorophyta</taxon>
        <taxon>Mamiellophyceae</taxon>
        <taxon>Mamiellales</taxon>
        <taxon>Bathycoccaceae</taxon>
        <taxon>Ostreococcus</taxon>
    </lineage>
</organism>
<accession>A0A7S0KI06</accession>
<sequence>MSDDANGGVDARREPLFPGARAKTRASNARSTVQTPFGTLDVGGDARAFREREIDDELNARAKRANGQAEVYCVSRPFKEWGRGFFAKLPSGAREALQTAGVAHFMLVYRDVKTGEMRQFDFGPVGGDMHDRWLALAGGKTLRSSEQGARETVYAMMKGQVGKHRARRKRSCVQGEIRESVLKQLPDKSYLIGTTHLSLDDIRGFNGARDLMYELHTNDCRHYLNDLSYYLCREQAVSSKYIKDLVIKRIRQQGNIWEHHLWLTHAISDVENVERWAQAGRAAGATLMFGLGARLLPFAAPAKRLVTWGSGALASTSEDVPIVREVLGFGGFLLDSGRSVVGLLFAAHGAVSNAVVQVGKGVTTQLEREILPSTVRAAANNTRRTRGIAGTKRPMFSPTLGIRVSPSSISLPSVAVGAANFTQGFFRSQARAINGLGRNFGETVRRFTPGNKINAQAL</sequence>
<protein>
    <submittedName>
        <fullName evidence="2">Uncharacterized protein</fullName>
    </submittedName>
</protein>
<proteinExistence type="predicted"/>
<feature type="compositionally biased region" description="Polar residues" evidence="1">
    <location>
        <begin position="25"/>
        <end position="37"/>
    </location>
</feature>
<feature type="region of interest" description="Disordered" evidence="1">
    <location>
        <begin position="1"/>
        <end position="37"/>
    </location>
</feature>